<evidence type="ECO:0000313" key="1">
    <source>
        <dbReference type="Ensembl" id="ENSNMLP00000006697.1"/>
    </source>
</evidence>
<dbReference type="AlphaFoldDB" id="A0A8C6SJE8"/>
<dbReference type="Proteomes" id="UP000694523">
    <property type="component" value="Unplaced"/>
</dbReference>
<organism evidence="1 2">
    <name type="scientific">Neogobius melanostomus</name>
    <name type="common">round goby</name>
    <dbReference type="NCBI Taxonomy" id="47308"/>
    <lineage>
        <taxon>Eukaryota</taxon>
        <taxon>Metazoa</taxon>
        <taxon>Chordata</taxon>
        <taxon>Craniata</taxon>
        <taxon>Vertebrata</taxon>
        <taxon>Euteleostomi</taxon>
        <taxon>Actinopterygii</taxon>
        <taxon>Neopterygii</taxon>
        <taxon>Teleostei</taxon>
        <taxon>Neoteleostei</taxon>
        <taxon>Acanthomorphata</taxon>
        <taxon>Gobiaria</taxon>
        <taxon>Gobiiformes</taxon>
        <taxon>Gobioidei</taxon>
        <taxon>Gobiidae</taxon>
        <taxon>Benthophilinae</taxon>
        <taxon>Neogobiini</taxon>
        <taxon>Neogobius</taxon>
    </lineage>
</organism>
<reference evidence="1" key="1">
    <citation type="submission" date="2025-08" db="UniProtKB">
        <authorList>
            <consortium name="Ensembl"/>
        </authorList>
    </citation>
    <scope>IDENTIFICATION</scope>
</reference>
<sequence>SGGITQCVSKIKSCDTDNLCGGQSGTKDFSLNVGTDKVLARAECCSTDDCNCVLALGRDFFVCDSCVSAPPTPGTGSLTCKRCNHCNQCNVNIDCNSLETKCFASTSKFYTRLRAKYMQGQSPL</sequence>
<accession>A0A8C6SJE8</accession>
<keyword evidence="2" id="KW-1185">Reference proteome</keyword>
<dbReference type="Ensembl" id="ENSNMLT00000007644.1">
    <property type="protein sequence ID" value="ENSNMLP00000006697.1"/>
    <property type="gene ID" value="ENSNMLG00000004848.1"/>
</dbReference>
<name>A0A8C6SJE8_9GOBI</name>
<evidence type="ECO:0000313" key="2">
    <source>
        <dbReference type="Proteomes" id="UP000694523"/>
    </source>
</evidence>
<protein>
    <submittedName>
        <fullName evidence="1">Uncharacterized protein</fullName>
    </submittedName>
</protein>
<reference evidence="1" key="2">
    <citation type="submission" date="2025-09" db="UniProtKB">
        <authorList>
            <consortium name="Ensembl"/>
        </authorList>
    </citation>
    <scope>IDENTIFICATION</scope>
</reference>
<proteinExistence type="predicted"/>